<name>A0A2U3DQZ0_PURLI</name>
<dbReference type="InterPro" id="IPR001005">
    <property type="entry name" value="SANT/Myb"/>
</dbReference>
<dbReference type="Gene3D" id="1.10.10.60">
    <property type="entry name" value="Homeodomain-like"/>
    <property type="match status" value="1"/>
</dbReference>
<evidence type="ECO:0000313" key="4">
    <source>
        <dbReference type="Proteomes" id="UP000245956"/>
    </source>
</evidence>
<proteinExistence type="predicted"/>
<dbReference type="PROSITE" id="PS50090">
    <property type="entry name" value="MYB_LIKE"/>
    <property type="match status" value="1"/>
</dbReference>
<evidence type="ECO:0000259" key="2">
    <source>
        <dbReference type="PROSITE" id="PS51294"/>
    </source>
</evidence>
<dbReference type="PROSITE" id="PS51294">
    <property type="entry name" value="HTH_MYB"/>
    <property type="match status" value="1"/>
</dbReference>
<feature type="domain" description="HTH myb-type" evidence="2">
    <location>
        <begin position="13"/>
        <end position="65"/>
    </location>
</feature>
<reference evidence="3 4" key="1">
    <citation type="journal article" date="2016" name="Front. Microbiol.">
        <title>Genome and transcriptome sequences reveal the specific parasitism of the nematophagous Purpureocillium lilacinum 36-1.</title>
        <authorList>
            <person name="Xie J."/>
            <person name="Li S."/>
            <person name="Mo C."/>
            <person name="Xiao X."/>
            <person name="Peng D."/>
            <person name="Wang G."/>
            <person name="Xiao Y."/>
        </authorList>
    </citation>
    <scope>NUCLEOTIDE SEQUENCE [LARGE SCALE GENOMIC DNA]</scope>
    <source>
        <strain evidence="3 4">36-1</strain>
    </source>
</reference>
<sequence>MDTTGTSVSSGPPDSKRSTWLPREDALLIQLRGEDMTWKDIAERLRGRTEIACRLRFQNYIEPRDVWDEQLKSKLAIAYYSAKQQMWKQVAIQLKVPWRAAEAMHWFLGEEDMARRAGAIPVTLLLQGLSHHSTQQPHNRGPSSSAGYKFEDRIRLPSISELTGESKFYHVHDVCSRGQGWSSECQRSHQWL</sequence>
<protein>
    <submittedName>
        <fullName evidence="3">Uncharacterized protein</fullName>
    </submittedName>
</protein>
<dbReference type="EMBL" id="LCWV01000049">
    <property type="protein sequence ID" value="PWI64668.1"/>
    <property type="molecule type" value="Genomic_DNA"/>
</dbReference>
<accession>A0A2U3DQZ0</accession>
<dbReference type="SMART" id="SM00717">
    <property type="entry name" value="SANT"/>
    <property type="match status" value="1"/>
</dbReference>
<organism evidence="3 4">
    <name type="scientific">Purpureocillium lilacinum</name>
    <name type="common">Paecilomyces lilacinus</name>
    <dbReference type="NCBI Taxonomy" id="33203"/>
    <lineage>
        <taxon>Eukaryota</taxon>
        <taxon>Fungi</taxon>
        <taxon>Dikarya</taxon>
        <taxon>Ascomycota</taxon>
        <taxon>Pezizomycotina</taxon>
        <taxon>Sordariomycetes</taxon>
        <taxon>Hypocreomycetidae</taxon>
        <taxon>Hypocreales</taxon>
        <taxon>Ophiocordycipitaceae</taxon>
        <taxon>Purpureocillium</taxon>
    </lineage>
</organism>
<feature type="domain" description="Myb-like" evidence="1">
    <location>
        <begin position="12"/>
        <end position="61"/>
    </location>
</feature>
<comment type="caution">
    <text evidence="3">The sequence shown here is derived from an EMBL/GenBank/DDBJ whole genome shotgun (WGS) entry which is preliminary data.</text>
</comment>
<evidence type="ECO:0000313" key="3">
    <source>
        <dbReference type="EMBL" id="PWI64668.1"/>
    </source>
</evidence>
<dbReference type="Proteomes" id="UP000245956">
    <property type="component" value="Unassembled WGS sequence"/>
</dbReference>
<dbReference type="InterPro" id="IPR009057">
    <property type="entry name" value="Homeodomain-like_sf"/>
</dbReference>
<dbReference type="AlphaFoldDB" id="A0A2U3DQZ0"/>
<dbReference type="InterPro" id="IPR017930">
    <property type="entry name" value="Myb_dom"/>
</dbReference>
<evidence type="ECO:0000259" key="1">
    <source>
        <dbReference type="PROSITE" id="PS50090"/>
    </source>
</evidence>
<gene>
    <name evidence="3" type="ORF">PCL_08677</name>
</gene>
<dbReference type="Pfam" id="PF00249">
    <property type="entry name" value="Myb_DNA-binding"/>
    <property type="match status" value="1"/>
</dbReference>
<dbReference type="SUPFAM" id="SSF46689">
    <property type="entry name" value="Homeodomain-like"/>
    <property type="match status" value="1"/>
</dbReference>
<dbReference type="CDD" id="cd00167">
    <property type="entry name" value="SANT"/>
    <property type="match status" value="1"/>
</dbReference>